<name>A0A7Z8K0B8_9CELL</name>
<protein>
    <submittedName>
        <fullName evidence="3">Universal stress protein</fullName>
    </submittedName>
</protein>
<feature type="domain" description="UspA" evidence="2">
    <location>
        <begin position="155"/>
        <end position="291"/>
    </location>
</feature>
<dbReference type="RefSeq" id="WP_154729818.1">
    <property type="nucleotide sequence ID" value="NZ_SZYE01000086.1"/>
</dbReference>
<dbReference type="EMBL" id="SZYE01000086">
    <property type="protein sequence ID" value="TKR23393.1"/>
    <property type="molecule type" value="Genomic_DNA"/>
</dbReference>
<accession>A0A7Z8K0B8</accession>
<evidence type="ECO:0000259" key="2">
    <source>
        <dbReference type="Pfam" id="PF00582"/>
    </source>
</evidence>
<dbReference type="Pfam" id="PF00582">
    <property type="entry name" value="Usp"/>
    <property type="match status" value="2"/>
</dbReference>
<dbReference type="InterPro" id="IPR014729">
    <property type="entry name" value="Rossmann-like_a/b/a_fold"/>
</dbReference>
<gene>
    <name evidence="3" type="ORF">FA014_11495</name>
</gene>
<dbReference type="PRINTS" id="PR01438">
    <property type="entry name" value="UNVRSLSTRESS"/>
</dbReference>
<dbReference type="PANTHER" id="PTHR46268:SF6">
    <property type="entry name" value="UNIVERSAL STRESS PROTEIN UP12"/>
    <property type="match status" value="1"/>
</dbReference>
<feature type="domain" description="UspA" evidence="2">
    <location>
        <begin position="12"/>
        <end position="146"/>
    </location>
</feature>
<dbReference type="Gene3D" id="3.40.50.620">
    <property type="entry name" value="HUPs"/>
    <property type="match status" value="2"/>
</dbReference>
<organism evidence="3 4">
    <name type="scientific">Cellulomonas hominis</name>
    <dbReference type="NCBI Taxonomy" id="156981"/>
    <lineage>
        <taxon>Bacteria</taxon>
        <taxon>Bacillati</taxon>
        <taxon>Actinomycetota</taxon>
        <taxon>Actinomycetes</taxon>
        <taxon>Micrococcales</taxon>
        <taxon>Cellulomonadaceae</taxon>
        <taxon>Cellulomonas</taxon>
    </lineage>
</organism>
<dbReference type="PANTHER" id="PTHR46268">
    <property type="entry name" value="STRESS RESPONSE PROTEIN NHAX"/>
    <property type="match status" value="1"/>
</dbReference>
<evidence type="ECO:0000313" key="3">
    <source>
        <dbReference type="EMBL" id="TKR23393.1"/>
    </source>
</evidence>
<evidence type="ECO:0000256" key="1">
    <source>
        <dbReference type="ARBA" id="ARBA00008791"/>
    </source>
</evidence>
<dbReference type="InterPro" id="IPR006016">
    <property type="entry name" value="UspA"/>
</dbReference>
<proteinExistence type="inferred from homology"/>
<dbReference type="InterPro" id="IPR006015">
    <property type="entry name" value="Universal_stress_UspA"/>
</dbReference>
<sequence>MESDLREGELLMRSEVVVGVAGTPSSEDAVRWGAAAADARGADLVLVHAVGLPVAGYEGVWDDAAGQGVADMLAREAAVAAEGHPDLKVRTEIDMESPGAALTRRSETAALLVVGTRRTTPQHRVFSGSLAYQVVAGSQCPVGVVPPSSRVPENRVVVGADGSRDSLAAVRAAAREADRTGAVLHVVHAWKEPTVLASVGWVPPELPSSVKDEERVVLAESTAGLAEDYPDLEVERTLVEADPASALLAAAATARLLVVGSHGRGGVARMLLGSVSHAMVLHAPCPVLVARADRTESGAR</sequence>
<comment type="similarity">
    <text evidence="1">Belongs to the universal stress protein A family.</text>
</comment>
<evidence type="ECO:0000313" key="4">
    <source>
        <dbReference type="Proteomes" id="UP000308121"/>
    </source>
</evidence>
<dbReference type="AlphaFoldDB" id="A0A7Z8K0B8"/>
<dbReference type="OrthoDB" id="4931198at2"/>
<dbReference type="Proteomes" id="UP000308121">
    <property type="component" value="Unassembled WGS sequence"/>
</dbReference>
<reference evidence="3 4" key="1">
    <citation type="submission" date="2019-05" db="EMBL/GenBank/DDBJ databases">
        <title>Genome sequence of Cellulomonas hominis strain CS1.</title>
        <authorList>
            <person name="Belmont J."/>
            <person name="Maclea K.S."/>
        </authorList>
    </citation>
    <scope>NUCLEOTIDE SEQUENCE [LARGE SCALE GENOMIC DNA]</scope>
    <source>
        <strain evidence="3 4">CS1</strain>
    </source>
</reference>
<comment type="caution">
    <text evidence="3">The sequence shown here is derived from an EMBL/GenBank/DDBJ whole genome shotgun (WGS) entry which is preliminary data.</text>
</comment>
<dbReference type="SUPFAM" id="SSF52402">
    <property type="entry name" value="Adenine nucleotide alpha hydrolases-like"/>
    <property type="match status" value="2"/>
</dbReference>